<dbReference type="AlphaFoldDB" id="A0A0K2VGT8"/>
<protein>
    <submittedName>
        <fullName evidence="1">Uncharacterized protein</fullName>
    </submittedName>
</protein>
<name>A0A0K2VGT8_LEPSM</name>
<accession>A0A0K2VGT8</accession>
<reference evidence="1" key="1">
    <citation type="submission" date="2014-05" db="EMBL/GenBank/DDBJ databases">
        <authorList>
            <person name="Chronopoulou M."/>
        </authorList>
    </citation>
    <scope>NUCLEOTIDE SEQUENCE</scope>
    <source>
        <tissue evidence="1">Whole organism</tissue>
    </source>
</reference>
<sequence>MEIGECSKCLVFKVANMKNDGENLFKKGFSGWHNLKRPITYLDSGPQRCTPLPPQI</sequence>
<proteinExistence type="predicted"/>
<organism evidence="1">
    <name type="scientific">Lepeophtheirus salmonis</name>
    <name type="common">Salmon louse</name>
    <name type="synonym">Caligus salmonis</name>
    <dbReference type="NCBI Taxonomy" id="72036"/>
    <lineage>
        <taxon>Eukaryota</taxon>
        <taxon>Metazoa</taxon>
        <taxon>Ecdysozoa</taxon>
        <taxon>Arthropoda</taxon>
        <taxon>Crustacea</taxon>
        <taxon>Multicrustacea</taxon>
        <taxon>Hexanauplia</taxon>
        <taxon>Copepoda</taxon>
        <taxon>Siphonostomatoida</taxon>
        <taxon>Caligidae</taxon>
        <taxon>Lepeophtheirus</taxon>
    </lineage>
</organism>
<evidence type="ECO:0000313" key="1">
    <source>
        <dbReference type="EMBL" id="CDW49668.1"/>
    </source>
</evidence>
<dbReference type="EMBL" id="HACA01032307">
    <property type="protein sequence ID" value="CDW49668.1"/>
    <property type="molecule type" value="Transcribed_RNA"/>
</dbReference>